<gene>
    <name evidence="5" type="ORF">S03H2_58181</name>
</gene>
<evidence type="ECO:0000256" key="3">
    <source>
        <dbReference type="ARBA" id="ARBA00023239"/>
    </source>
</evidence>
<comment type="cofactor">
    <cofactor evidence="1">
        <name>pyridoxal 5'-phosphate</name>
        <dbReference type="ChEBI" id="CHEBI:597326"/>
    </cofactor>
</comment>
<dbReference type="InterPro" id="IPR050147">
    <property type="entry name" value="Ser/Thr_Dehydratase"/>
</dbReference>
<dbReference type="GO" id="GO:0006567">
    <property type="term" value="P:L-threonine catabolic process"/>
    <property type="evidence" value="ECO:0007669"/>
    <property type="project" value="TreeGrafter"/>
</dbReference>
<dbReference type="Gene3D" id="3.40.50.1100">
    <property type="match status" value="2"/>
</dbReference>
<dbReference type="EMBL" id="BARU01037322">
    <property type="protein sequence ID" value="GAH86907.1"/>
    <property type="molecule type" value="Genomic_DNA"/>
</dbReference>
<feature type="non-terminal residue" evidence="5">
    <location>
        <position position="1"/>
    </location>
</feature>
<dbReference type="GO" id="GO:0009097">
    <property type="term" value="P:isoleucine biosynthetic process"/>
    <property type="evidence" value="ECO:0007669"/>
    <property type="project" value="TreeGrafter"/>
</dbReference>
<dbReference type="PANTHER" id="PTHR48078:SF6">
    <property type="entry name" value="L-THREONINE DEHYDRATASE CATABOLIC TDCB"/>
    <property type="match status" value="1"/>
</dbReference>
<keyword evidence="3" id="KW-0456">Lyase</keyword>
<dbReference type="AlphaFoldDB" id="X1IYW0"/>
<dbReference type="GO" id="GO:0003941">
    <property type="term" value="F:L-serine ammonia-lyase activity"/>
    <property type="evidence" value="ECO:0007669"/>
    <property type="project" value="TreeGrafter"/>
</dbReference>
<organism evidence="5">
    <name type="scientific">marine sediment metagenome</name>
    <dbReference type="NCBI Taxonomy" id="412755"/>
    <lineage>
        <taxon>unclassified sequences</taxon>
        <taxon>metagenomes</taxon>
        <taxon>ecological metagenomes</taxon>
    </lineage>
</organism>
<evidence type="ECO:0000256" key="2">
    <source>
        <dbReference type="ARBA" id="ARBA00022898"/>
    </source>
</evidence>
<evidence type="ECO:0000259" key="4">
    <source>
        <dbReference type="Pfam" id="PF00291"/>
    </source>
</evidence>
<dbReference type="PANTHER" id="PTHR48078">
    <property type="entry name" value="THREONINE DEHYDRATASE, MITOCHONDRIAL-RELATED"/>
    <property type="match status" value="1"/>
</dbReference>
<feature type="domain" description="Tryptophan synthase beta chain-like PALP" evidence="4">
    <location>
        <begin position="1"/>
        <end position="247"/>
    </location>
</feature>
<dbReference type="InterPro" id="IPR001926">
    <property type="entry name" value="TrpB-like_PALP"/>
</dbReference>
<proteinExistence type="predicted"/>
<dbReference type="SUPFAM" id="SSF53686">
    <property type="entry name" value="Tryptophan synthase beta subunit-like PLP-dependent enzymes"/>
    <property type="match status" value="1"/>
</dbReference>
<dbReference type="Pfam" id="PF00291">
    <property type="entry name" value="PALP"/>
    <property type="match status" value="1"/>
</dbReference>
<dbReference type="GO" id="GO:0006565">
    <property type="term" value="P:L-serine catabolic process"/>
    <property type="evidence" value="ECO:0007669"/>
    <property type="project" value="TreeGrafter"/>
</dbReference>
<name>X1IYW0_9ZZZZ</name>
<keyword evidence="2" id="KW-0663">Pyridoxal phosphate</keyword>
<accession>X1IYW0</accession>
<evidence type="ECO:0000313" key="5">
    <source>
        <dbReference type="EMBL" id="GAH86907.1"/>
    </source>
</evidence>
<feature type="non-terminal residue" evidence="5">
    <location>
        <position position="249"/>
    </location>
</feature>
<dbReference type="GO" id="GO:0004794">
    <property type="term" value="F:threonine deaminase activity"/>
    <property type="evidence" value="ECO:0007669"/>
    <property type="project" value="TreeGrafter"/>
</dbReference>
<sequence length="249" mass="27165">VTLGERMTPLVPALFERQKILFKLDFISPTGSFKDRGTSFFISKLKEQKIKKVVEDSSGNAGASLAAYCAHSGIECEIYVPEYTSAGKVVQIEMYGAKVRRIPGSREDTSAAAMQAARICYYASHNWNPYFLHGVKTIAFEIWEQFGWKIPDNIIVPAGQGSLVLGCQIGFNELKTAGEIRNIPRIFAVQAANCAPLYQAFQKGLAEPVTIQKKEIIAEGISSAFPIRGSKVLSAVKNSGGAIIAAEER</sequence>
<evidence type="ECO:0000256" key="1">
    <source>
        <dbReference type="ARBA" id="ARBA00001933"/>
    </source>
</evidence>
<dbReference type="InterPro" id="IPR036052">
    <property type="entry name" value="TrpB-like_PALP_sf"/>
</dbReference>
<protein>
    <recommendedName>
        <fullName evidence="4">Tryptophan synthase beta chain-like PALP domain-containing protein</fullName>
    </recommendedName>
</protein>
<comment type="caution">
    <text evidence="5">The sequence shown here is derived from an EMBL/GenBank/DDBJ whole genome shotgun (WGS) entry which is preliminary data.</text>
</comment>
<reference evidence="5" key="1">
    <citation type="journal article" date="2014" name="Front. Microbiol.">
        <title>High frequency of phylogenetically diverse reductive dehalogenase-homologous genes in deep subseafloor sedimentary metagenomes.</title>
        <authorList>
            <person name="Kawai M."/>
            <person name="Futagami T."/>
            <person name="Toyoda A."/>
            <person name="Takaki Y."/>
            <person name="Nishi S."/>
            <person name="Hori S."/>
            <person name="Arai W."/>
            <person name="Tsubouchi T."/>
            <person name="Morono Y."/>
            <person name="Uchiyama I."/>
            <person name="Ito T."/>
            <person name="Fujiyama A."/>
            <person name="Inagaki F."/>
            <person name="Takami H."/>
        </authorList>
    </citation>
    <scope>NUCLEOTIDE SEQUENCE</scope>
    <source>
        <strain evidence="5">Expedition CK06-06</strain>
    </source>
</reference>